<gene>
    <name evidence="9" type="primary">qacA_1</name>
    <name evidence="9" type="ORF">RUM4293_00698</name>
</gene>
<evidence type="ECO:0000256" key="5">
    <source>
        <dbReference type="ARBA" id="ARBA00022989"/>
    </source>
</evidence>
<feature type="transmembrane region" description="Helical" evidence="7">
    <location>
        <begin position="161"/>
        <end position="180"/>
    </location>
</feature>
<dbReference type="PROSITE" id="PS50850">
    <property type="entry name" value="MFS"/>
    <property type="match status" value="1"/>
</dbReference>
<proteinExistence type="predicted"/>
<name>A0A0P1E1I4_9RHOB</name>
<dbReference type="EMBL" id="CYPS01000009">
    <property type="protein sequence ID" value="CUH41817.1"/>
    <property type="molecule type" value="Genomic_DNA"/>
</dbReference>
<evidence type="ECO:0000256" key="1">
    <source>
        <dbReference type="ARBA" id="ARBA00004651"/>
    </source>
</evidence>
<feature type="transmembrane region" description="Helical" evidence="7">
    <location>
        <begin position="285"/>
        <end position="306"/>
    </location>
</feature>
<dbReference type="Gene3D" id="1.20.1720.10">
    <property type="entry name" value="Multidrug resistance protein D"/>
    <property type="match status" value="1"/>
</dbReference>
<evidence type="ECO:0000256" key="7">
    <source>
        <dbReference type="SAM" id="Phobius"/>
    </source>
</evidence>
<feature type="transmembrane region" description="Helical" evidence="7">
    <location>
        <begin position="378"/>
        <end position="397"/>
    </location>
</feature>
<keyword evidence="2" id="KW-0813">Transport</keyword>
<feature type="domain" description="Major facilitator superfamily (MFS) profile" evidence="8">
    <location>
        <begin position="6"/>
        <end position="528"/>
    </location>
</feature>
<dbReference type="InterPro" id="IPR011701">
    <property type="entry name" value="MFS"/>
</dbReference>
<comment type="subcellular location">
    <subcellularLocation>
        <location evidence="1">Cell membrane</location>
        <topology evidence="1">Multi-pass membrane protein</topology>
    </subcellularLocation>
</comment>
<evidence type="ECO:0000256" key="6">
    <source>
        <dbReference type="ARBA" id="ARBA00023136"/>
    </source>
</evidence>
<feature type="transmembrane region" description="Helical" evidence="7">
    <location>
        <begin position="97"/>
        <end position="119"/>
    </location>
</feature>
<dbReference type="InterPro" id="IPR036259">
    <property type="entry name" value="MFS_trans_sf"/>
</dbReference>
<sequence length="529" mass="56314">MRKWMVLLTLSLSMFIIVIDTTVMNVSISALVVDLNTSVTGIQAAISLYALVMASFILIGGKLADVIGKKRTFVLGLAIFGVGTAMASISTSLMMLIIGWSVIEGIGSALMMPNIQTILREAYEDKDRATAYGVISAVGAVGAAMGPIVGGFLTTYYSWRWAFRLEVAIVIVVLVCCRYISTELRQGSRPKFDYVGAALSIFGWSTIVMAVLLGQSYGFWVAKQPFVIGSMKLAPLGLSVVPFVFLTGVTLIFVLFSWTAGRDEQGDVAIFRPSVFRTTGLKAGIAVRFIQMAVMAAFLFTMPLLLQLSFEFTAMETGLALIPFSLALLVSALGGARLSAQFSARLIIRTGFLLAIVGLILIAVTVSPDAEPSDMATGIVFGAGVGLIASQILNLVLSSVAPDQTAEVSGLNGTFEQLGNSIGVALVGTIMLGTLTTGLQDRVMAYPDLEAEAKVEITQALQNSVELVSSSQLAEAMQDAGASVDQSAVILKAYGEERTQSFKIGVWFLVFLSLLGLIVTRSLPNRKLV</sequence>
<dbReference type="CDD" id="cd17321">
    <property type="entry name" value="MFS_MMR_MDR_like"/>
    <property type="match status" value="1"/>
</dbReference>
<organism evidence="9 10">
    <name type="scientific">Ruegeria atlantica</name>
    <dbReference type="NCBI Taxonomy" id="81569"/>
    <lineage>
        <taxon>Bacteria</taxon>
        <taxon>Pseudomonadati</taxon>
        <taxon>Pseudomonadota</taxon>
        <taxon>Alphaproteobacteria</taxon>
        <taxon>Rhodobacterales</taxon>
        <taxon>Roseobacteraceae</taxon>
        <taxon>Ruegeria</taxon>
    </lineage>
</organism>
<dbReference type="GO" id="GO:0022857">
    <property type="term" value="F:transmembrane transporter activity"/>
    <property type="evidence" value="ECO:0007669"/>
    <property type="project" value="InterPro"/>
</dbReference>
<accession>A0A0P1E1I4</accession>
<dbReference type="RefSeq" id="WP_058271949.1">
    <property type="nucleotide sequence ID" value="NZ_CYPS01000009.1"/>
</dbReference>
<evidence type="ECO:0000256" key="2">
    <source>
        <dbReference type="ARBA" id="ARBA00022448"/>
    </source>
</evidence>
<feature type="transmembrane region" description="Helical" evidence="7">
    <location>
        <begin position="418"/>
        <end position="439"/>
    </location>
</feature>
<reference evidence="10" key="1">
    <citation type="submission" date="2015-09" db="EMBL/GenBank/DDBJ databases">
        <authorList>
            <person name="Rodrigo-Torres L."/>
            <person name="Arahal D.R."/>
        </authorList>
    </citation>
    <scope>NUCLEOTIDE SEQUENCE [LARGE SCALE GENOMIC DNA]</scope>
    <source>
        <strain evidence="10">CECT 4293</strain>
    </source>
</reference>
<keyword evidence="6 7" id="KW-0472">Membrane</keyword>
<keyword evidence="3" id="KW-1003">Cell membrane</keyword>
<protein>
    <submittedName>
        <fullName evidence="9">Antiseptic resistance protein</fullName>
    </submittedName>
</protein>
<evidence type="ECO:0000256" key="3">
    <source>
        <dbReference type="ARBA" id="ARBA00022475"/>
    </source>
</evidence>
<dbReference type="Gene3D" id="1.20.1250.20">
    <property type="entry name" value="MFS general substrate transporter like domains"/>
    <property type="match status" value="1"/>
</dbReference>
<feature type="transmembrane region" description="Helical" evidence="7">
    <location>
        <begin position="192"/>
        <end position="213"/>
    </location>
</feature>
<dbReference type="Pfam" id="PF07690">
    <property type="entry name" value="MFS_1"/>
    <property type="match status" value="1"/>
</dbReference>
<dbReference type="AlphaFoldDB" id="A0A0P1E1I4"/>
<dbReference type="InterPro" id="IPR020846">
    <property type="entry name" value="MFS_dom"/>
</dbReference>
<feature type="transmembrane region" description="Helical" evidence="7">
    <location>
        <begin position="41"/>
        <end position="61"/>
    </location>
</feature>
<dbReference type="Proteomes" id="UP000050786">
    <property type="component" value="Unassembled WGS sequence"/>
</dbReference>
<keyword evidence="4 7" id="KW-0812">Transmembrane</keyword>
<evidence type="ECO:0000259" key="8">
    <source>
        <dbReference type="PROSITE" id="PS50850"/>
    </source>
</evidence>
<evidence type="ECO:0000313" key="10">
    <source>
        <dbReference type="Proteomes" id="UP000050786"/>
    </source>
</evidence>
<evidence type="ECO:0000256" key="4">
    <source>
        <dbReference type="ARBA" id="ARBA00022692"/>
    </source>
</evidence>
<feature type="transmembrane region" description="Helical" evidence="7">
    <location>
        <begin position="131"/>
        <end position="155"/>
    </location>
</feature>
<feature type="transmembrane region" description="Helical" evidence="7">
    <location>
        <begin position="73"/>
        <end position="91"/>
    </location>
</feature>
<evidence type="ECO:0000313" key="9">
    <source>
        <dbReference type="EMBL" id="CUH41817.1"/>
    </source>
</evidence>
<dbReference type="PANTHER" id="PTHR42718">
    <property type="entry name" value="MAJOR FACILITATOR SUPERFAMILY MULTIDRUG TRANSPORTER MFSC"/>
    <property type="match status" value="1"/>
</dbReference>
<dbReference type="SUPFAM" id="SSF103473">
    <property type="entry name" value="MFS general substrate transporter"/>
    <property type="match status" value="1"/>
</dbReference>
<feature type="transmembrane region" description="Helical" evidence="7">
    <location>
        <begin position="504"/>
        <end position="523"/>
    </location>
</feature>
<keyword evidence="5 7" id="KW-1133">Transmembrane helix</keyword>
<dbReference type="PANTHER" id="PTHR42718:SF46">
    <property type="entry name" value="BLR6921 PROTEIN"/>
    <property type="match status" value="1"/>
</dbReference>
<feature type="transmembrane region" description="Helical" evidence="7">
    <location>
        <begin position="312"/>
        <end position="334"/>
    </location>
</feature>
<dbReference type="GO" id="GO:0005886">
    <property type="term" value="C:plasma membrane"/>
    <property type="evidence" value="ECO:0007669"/>
    <property type="project" value="UniProtKB-SubCell"/>
</dbReference>
<dbReference type="PRINTS" id="PR01036">
    <property type="entry name" value="TCRTETB"/>
</dbReference>
<keyword evidence="10" id="KW-1185">Reference proteome</keyword>
<feature type="transmembrane region" description="Helical" evidence="7">
    <location>
        <begin position="233"/>
        <end position="256"/>
    </location>
</feature>
<feature type="transmembrane region" description="Helical" evidence="7">
    <location>
        <begin position="346"/>
        <end position="366"/>
    </location>
</feature>